<sequence length="135" mass="14315">MHDAPLPDDIVLDPRQLTRLLEDRGWTRAGLPARAGLEPGVLENAEASGVASRRVAEALAGAFGVPVALLSGKTPEARDYLARRSTRIAAMVAVIFVLSTWLGYEVGRDLALKHNRADCVAAGRTDCAGGPLSTR</sequence>
<accession>A0ABV6SWV5</accession>
<feature type="transmembrane region" description="Helical" evidence="1">
    <location>
        <begin position="88"/>
        <end position="104"/>
    </location>
</feature>
<proteinExistence type="predicted"/>
<keyword evidence="1" id="KW-1133">Transmembrane helix</keyword>
<dbReference type="RefSeq" id="WP_189497144.1">
    <property type="nucleotide sequence ID" value="NZ_BMZT01000006.1"/>
</dbReference>
<dbReference type="EMBL" id="JBHLTF010000030">
    <property type="protein sequence ID" value="MFC0717920.1"/>
    <property type="molecule type" value="Genomic_DNA"/>
</dbReference>
<evidence type="ECO:0000313" key="2">
    <source>
        <dbReference type="EMBL" id="MFC0717920.1"/>
    </source>
</evidence>
<comment type="caution">
    <text evidence="2">The sequence shown here is derived from an EMBL/GenBank/DDBJ whole genome shotgun (WGS) entry which is preliminary data.</text>
</comment>
<keyword evidence="1" id="KW-0472">Membrane</keyword>
<evidence type="ECO:0000256" key="1">
    <source>
        <dbReference type="SAM" id="Phobius"/>
    </source>
</evidence>
<name>A0ABV6SWV5_9GAMM</name>
<dbReference type="Proteomes" id="UP001589898">
    <property type="component" value="Unassembled WGS sequence"/>
</dbReference>
<protein>
    <recommendedName>
        <fullName evidence="4">XRE family transcriptional regulator</fullName>
    </recommendedName>
</protein>
<keyword evidence="3" id="KW-1185">Reference proteome</keyword>
<organism evidence="2 3">
    <name type="scientific">Luteimonas padinae</name>
    <dbReference type="NCBI Taxonomy" id="1714359"/>
    <lineage>
        <taxon>Bacteria</taxon>
        <taxon>Pseudomonadati</taxon>
        <taxon>Pseudomonadota</taxon>
        <taxon>Gammaproteobacteria</taxon>
        <taxon>Lysobacterales</taxon>
        <taxon>Lysobacteraceae</taxon>
        <taxon>Luteimonas</taxon>
    </lineage>
</organism>
<reference evidence="2 3" key="1">
    <citation type="submission" date="2024-09" db="EMBL/GenBank/DDBJ databases">
        <authorList>
            <person name="Sun Q."/>
            <person name="Mori K."/>
        </authorList>
    </citation>
    <scope>NUCLEOTIDE SEQUENCE [LARGE SCALE GENOMIC DNA]</scope>
    <source>
        <strain evidence="2 3">KCTC 52403</strain>
    </source>
</reference>
<evidence type="ECO:0000313" key="3">
    <source>
        <dbReference type="Proteomes" id="UP001589898"/>
    </source>
</evidence>
<evidence type="ECO:0008006" key="4">
    <source>
        <dbReference type="Google" id="ProtNLM"/>
    </source>
</evidence>
<gene>
    <name evidence="2" type="ORF">ACFFFU_09185</name>
</gene>
<keyword evidence="1" id="KW-0812">Transmembrane</keyword>